<evidence type="ECO:0000313" key="2">
    <source>
        <dbReference type="Proteomes" id="UP000230407"/>
    </source>
</evidence>
<organism evidence="1 2">
    <name type="scientific">Streptomyces carminius</name>
    <dbReference type="NCBI Taxonomy" id="2665496"/>
    <lineage>
        <taxon>Bacteria</taxon>
        <taxon>Bacillati</taxon>
        <taxon>Actinomycetota</taxon>
        <taxon>Actinomycetes</taxon>
        <taxon>Kitasatosporales</taxon>
        <taxon>Streptomycetaceae</taxon>
        <taxon>Streptomyces</taxon>
    </lineage>
</organism>
<reference evidence="1 2" key="1">
    <citation type="submission" date="2017-11" db="EMBL/GenBank/DDBJ databases">
        <title>Streptomyces carmine sp. nov., a novel actinomycete isolated from Sophora alopecuroides in Xinjiang, China.</title>
        <authorList>
            <person name="Wang Y."/>
            <person name="Luo X."/>
            <person name="Wan C."/>
            <person name="Zhang L."/>
        </authorList>
    </citation>
    <scope>NUCLEOTIDE SEQUENCE [LARGE SCALE GENOMIC DNA]</scope>
    <source>
        <strain evidence="1 2">TRM SA0054</strain>
    </source>
</reference>
<protein>
    <recommendedName>
        <fullName evidence="3">Immunity protein 50 of polymorphic toxin system</fullName>
    </recommendedName>
</protein>
<dbReference type="RefSeq" id="WP_100205510.1">
    <property type="nucleotide sequence ID" value="NZ_PGGW01000071.1"/>
</dbReference>
<proteinExistence type="predicted"/>
<accession>A0A2M8LPI5</accession>
<gene>
    <name evidence="1" type="ORF">CUT44_32075</name>
</gene>
<dbReference type="InterPro" id="IPR028957">
    <property type="entry name" value="Imm50"/>
</dbReference>
<dbReference type="EMBL" id="PGGW01000071">
    <property type="protein sequence ID" value="PJE93840.1"/>
    <property type="molecule type" value="Genomic_DNA"/>
</dbReference>
<name>A0A2M8LPI5_9ACTN</name>
<dbReference type="Proteomes" id="UP000230407">
    <property type="component" value="Unassembled WGS sequence"/>
</dbReference>
<evidence type="ECO:0008006" key="3">
    <source>
        <dbReference type="Google" id="ProtNLM"/>
    </source>
</evidence>
<dbReference type="Pfam" id="PF15594">
    <property type="entry name" value="Imm50"/>
    <property type="match status" value="1"/>
</dbReference>
<evidence type="ECO:0000313" key="1">
    <source>
        <dbReference type="EMBL" id="PJE93840.1"/>
    </source>
</evidence>
<comment type="caution">
    <text evidence="1">The sequence shown here is derived from an EMBL/GenBank/DDBJ whole genome shotgun (WGS) entry which is preliminary data.</text>
</comment>
<sequence length="138" mass="15461">MGDADWRLAFDGSEELRNTFASPPDLSGRALSCLHVDDRDGSAVVAMGFDFSIPPEEAPREWAEQQFNAFEISLEFTRVRDLRIDGWARELDCHVTLSRNPQGSVDVRVSGVGENISFTAEQARVSRFRAYRASSAEY</sequence>
<keyword evidence="2" id="KW-1185">Reference proteome</keyword>
<dbReference type="AlphaFoldDB" id="A0A2M8LPI5"/>